<keyword evidence="2" id="KW-0963">Cytoplasm</keyword>
<evidence type="ECO:0000256" key="5">
    <source>
        <dbReference type="ARBA" id="ARBA00038253"/>
    </source>
</evidence>
<dbReference type="PANTHER" id="PTHR46630">
    <property type="entry name" value="TETRATRICOPEPTIDE REPEAT PROTEIN 29"/>
    <property type="match status" value="1"/>
</dbReference>
<dbReference type="PROSITE" id="PS50005">
    <property type="entry name" value="TPR"/>
    <property type="match status" value="1"/>
</dbReference>
<proteinExistence type="inferred from homology"/>
<evidence type="ECO:0000313" key="7">
    <source>
        <dbReference type="EMBL" id="SHI40001.1"/>
    </source>
</evidence>
<dbReference type="InterPro" id="IPR051476">
    <property type="entry name" value="Bac_ResReg_Asp_Phosphatase"/>
</dbReference>
<comment type="subcellular location">
    <subcellularLocation>
        <location evidence="1">Cytoplasm</location>
    </subcellularLocation>
</comment>
<dbReference type="PANTHER" id="PTHR46630:SF1">
    <property type="entry name" value="TETRATRICOPEPTIDE REPEAT PROTEIN 29"/>
    <property type="match status" value="1"/>
</dbReference>
<dbReference type="Proteomes" id="UP000184172">
    <property type="component" value="Unassembled WGS sequence"/>
</dbReference>
<dbReference type="InterPro" id="IPR011990">
    <property type="entry name" value="TPR-like_helical_dom_sf"/>
</dbReference>
<evidence type="ECO:0000256" key="3">
    <source>
        <dbReference type="ARBA" id="ARBA00022737"/>
    </source>
</evidence>
<dbReference type="InterPro" id="IPR019734">
    <property type="entry name" value="TPR_rpt"/>
</dbReference>
<accession>A0A1M6AUB1</accession>
<protein>
    <submittedName>
        <fullName evidence="7">Tetratricopeptide repeat-containing protein</fullName>
    </submittedName>
</protein>
<dbReference type="STRING" id="797419.SAMN05216556_10426"/>
<sequence length="327" mass="37828">MKLIFTILCVFLVQARTIAQYEQMLHKPYNEKVENIARLYQNMISLYVEDSVKANDYTYKMKTWAWENKDKELVLEAELLKAYLIWHVYGFEHPEVIKELITVAEKGKKQHIPHIEERAVKTIAAHYWNLKNYEKAFVWLLRTAKILEKMDPNKFPNMAGHLNFIGLCYYHFGDYATAVTHFKKASELQKTSFNSLAVTEAQNTLGLCYQKLGNFKLSNKSFLQIINDTTSYANPIWKGIAAGNLGYNYYLNGDYEKAIPLLEADIDGALKINDFGLASGSTIPLADIYLKQNLLKKAKEKIDESQKYIKQSGQTERYQKLYPVMSK</sequence>
<evidence type="ECO:0000256" key="2">
    <source>
        <dbReference type="ARBA" id="ARBA00022490"/>
    </source>
</evidence>
<evidence type="ECO:0000256" key="6">
    <source>
        <dbReference type="PROSITE-ProRule" id="PRU00339"/>
    </source>
</evidence>
<evidence type="ECO:0000313" key="8">
    <source>
        <dbReference type="Proteomes" id="UP000184172"/>
    </source>
</evidence>
<dbReference type="AlphaFoldDB" id="A0A1M6AUB1"/>
<dbReference type="EMBL" id="FQYV01000002">
    <property type="protein sequence ID" value="SHI40001.1"/>
    <property type="molecule type" value="Genomic_DNA"/>
</dbReference>
<gene>
    <name evidence="7" type="ORF">SAMN04487908_10226</name>
</gene>
<dbReference type="GO" id="GO:0005737">
    <property type="term" value="C:cytoplasm"/>
    <property type="evidence" value="ECO:0007669"/>
    <property type="project" value="UniProtKB-SubCell"/>
</dbReference>
<keyword evidence="4 6" id="KW-0802">TPR repeat</keyword>
<dbReference type="OrthoDB" id="1090267at2"/>
<dbReference type="RefSeq" id="WP_073214137.1">
    <property type="nucleotide sequence ID" value="NZ_FNNS01000004.1"/>
</dbReference>
<dbReference type="SUPFAM" id="SSF48452">
    <property type="entry name" value="TPR-like"/>
    <property type="match status" value="1"/>
</dbReference>
<name>A0A1M6AUB1_9FLAO</name>
<dbReference type="Gene3D" id="1.25.40.10">
    <property type="entry name" value="Tetratricopeptide repeat domain"/>
    <property type="match status" value="2"/>
</dbReference>
<keyword evidence="8" id="KW-1185">Reference proteome</keyword>
<feature type="repeat" description="TPR" evidence="6">
    <location>
        <begin position="159"/>
        <end position="192"/>
    </location>
</feature>
<evidence type="ECO:0000256" key="1">
    <source>
        <dbReference type="ARBA" id="ARBA00004496"/>
    </source>
</evidence>
<organism evidence="7 8">
    <name type="scientific">Aequorivita viscosa</name>
    <dbReference type="NCBI Taxonomy" id="797419"/>
    <lineage>
        <taxon>Bacteria</taxon>
        <taxon>Pseudomonadati</taxon>
        <taxon>Bacteroidota</taxon>
        <taxon>Flavobacteriia</taxon>
        <taxon>Flavobacteriales</taxon>
        <taxon>Flavobacteriaceae</taxon>
        <taxon>Aequorivita</taxon>
    </lineage>
</organism>
<comment type="similarity">
    <text evidence="5">Belongs to the Rap family.</text>
</comment>
<keyword evidence="3" id="KW-0677">Repeat</keyword>
<reference evidence="8" key="1">
    <citation type="submission" date="2016-11" db="EMBL/GenBank/DDBJ databases">
        <authorList>
            <person name="Varghese N."/>
            <person name="Submissions S."/>
        </authorList>
    </citation>
    <scope>NUCLEOTIDE SEQUENCE [LARGE SCALE GENOMIC DNA]</scope>
    <source>
        <strain evidence="8">DSM 26349</strain>
    </source>
</reference>
<dbReference type="SMART" id="SM00028">
    <property type="entry name" value="TPR"/>
    <property type="match status" value="4"/>
</dbReference>
<evidence type="ECO:0000256" key="4">
    <source>
        <dbReference type="ARBA" id="ARBA00022803"/>
    </source>
</evidence>
<dbReference type="Pfam" id="PF13424">
    <property type="entry name" value="TPR_12"/>
    <property type="match status" value="1"/>
</dbReference>